<comment type="caution">
    <text evidence="2">The sequence shown here is derived from an EMBL/GenBank/DDBJ whole genome shotgun (WGS) entry which is preliminary data.</text>
</comment>
<evidence type="ECO:0000313" key="3">
    <source>
        <dbReference type="Proteomes" id="UP000031982"/>
    </source>
</evidence>
<dbReference type="InterPro" id="IPR050259">
    <property type="entry name" value="SDR"/>
</dbReference>
<dbReference type="PANTHER" id="PTHR42879">
    <property type="entry name" value="3-OXOACYL-(ACYL-CARRIER-PROTEIN) REDUCTASE"/>
    <property type="match status" value="1"/>
</dbReference>
<sequence length="265" mass="28158">MAKMTGQTALVTGSANGIGKAIAKKLASEGAYVWITDIDEEAGNQVVREIVESNGKASFLRLDVRSSQEVAAAIRQIYTETGRMDILVNNAGISGNLVPVDQMSDEEWKVLLDIHVNGSFYCLREAARYMKKQGYGRIINMSSLASETALRGFVHYATAKYALVGLTESSAKDLAPYGITVNVLKPGIIRSALTGGVLQAAEERLARSTPVRSIGSAEDVAMAAAFLASPDSGFLTGISIVVDGGFRLVSEMDKVTGEMIAAMQA</sequence>
<dbReference type="EMBL" id="JXLP01000010">
    <property type="protein sequence ID" value="KIL78216.1"/>
    <property type="molecule type" value="Genomic_DNA"/>
</dbReference>
<dbReference type="Gene3D" id="3.40.50.720">
    <property type="entry name" value="NAD(P)-binding Rossmann-like Domain"/>
    <property type="match status" value="1"/>
</dbReference>
<name>A0ABR5ATY4_BACBA</name>
<accession>A0ABR5ATY4</accession>
<dbReference type="InterPro" id="IPR002347">
    <property type="entry name" value="SDR_fam"/>
</dbReference>
<proteinExistence type="inferred from homology"/>
<gene>
    <name evidence="2" type="ORF">SD77_0817</name>
</gene>
<comment type="similarity">
    <text evidence="1">Belongs to the short-chain dehydrogenases/reductases (SDR) family.</text>
</comment>
<dbReference type="NCBIfam" id="NF009466">
    <property type="entry name" value="PRK12826.1-2"/>
    <property type="match status" value="1"/>
</dbReference>
<dbReference type="PRINTS" id="PR00080">
    <property type="entry name" value="SDRFAMILY"/>
</dbReference>
<protein>
    <submittedName>
        <fullName evidence="2">3-oxoacyl-[acyl-carrier protein] reductase</fullName>
    </submittedName>
</protein>
<organism evidence="2 3">
    <name type="scientific">Bacillus badius</name>
    <dbReference type="NCBI Taxonomy" id="1455"/>
    <lineage>
        <taxon>Bacteria</taxon>
        <taxon>Bacillati</taxon>
        <taxon>Bacillota</taxon>
        <taxon>Bacilli</taxon>
        <taxon>Bacillales</taxon>
        <taxon>Bacillaceae</taxon>
        <taxon>Pseudobacillus</taxon>
    </lineage>
</organism>
<keyword evidence="3" id="KW-1185">Reference proteome</keyword>
<dbReference type="SUPFAM" id="SSF51735">
    <property type="entry name" value="NAD(P)-binding Rossmann-fold domains"/>
    <property type="match status" value="1"/>
</dbReference>
<evidence type="ECO:0000256" key="1">
    <source>
        <dbReference type="ARBA" id="ARBA00006484"/>
    </source>
</evidence>
<dbReference type="PRINTS" id="PR00081">
    <property type="entry name" value="GDHRDH"/>
</dbReference>
<evidence type="ECO:0000313" key="2">
    <source>
        <dbReference type="EMBL" id="KIL78216.1"/>
    </source>
</evidence>
<dbReference type="Pfam" id="PF13561">
    <property type="entry name" value="adh_short_C2"/>
    <property type="match status" value="1"/>
</dbReference>
<reference evidence="2 3" key="1">
    <citation type="submission" date="2015-01" db="EMBL/GenBank/DDBJ databases">
        <title>Genome Assembly of Bacillus badius MTCC 1458.</title>
        <authorList>
            <person name="Verma A."/>
            <person name="Khatri I."/>
            <person name="Mual P."/>
            <person name="Subramanian S."/>
            <person name="Krishnamurthi S."/>
        </authorList>
    </citation>
    <scope>NUCLEOTIDE SEQUENCE [LARGE SCALE GENOMIC DNA]</scope>
    <source>
        <strain evidence="2 3">MTCC 1458</strain>
    </source>
</reference>
<dbReference type="Proteomes" id="UP000031982">
    <property type="component" value="Unassembled WGS sequence"/>
</dbReference>
<dbReference type="RefSeq" id="WP_041100445.1">
    <property type="nucleotide sequence ID" value="NZ_JARTHD010000067.1"/>
</dbReference>
<dbReference type="NCBIfam" id="NF005559">
    <property type="entry name" value="PRK07231.1"/>
    <property type="match status" value="1"/>
</dbReference>
<dbReference type="InterPro" id="IPR036291">
    <property type="entry name" value="NAD(P)-bd_dom_sf"/>
</dbReference>
<dbReference type="PANTHER" id="PTHR42879:SF2">
    <property type="entry name" value="3-OXOACYL-[ACYL-CARRIER-PROTEIN] REDUCTASE FABG"/>
    <property type="match status" value="1"/>
</dbReference>